<protein>
    <submittedName>
        <fullName evidence="2">AmmeMemoRadiSam system protein A</fullName>
    </submittedName>
</protein>
<dbReference type="Gene3D" id="3.30.700.20">
    <property type="entry name" value="Hypothetical protein ph0010, domain 1"/>
    <property type="match status" value="1"/>
</dbReference>
<dbReference type="SUPFAM" id="SSF143447">
    <property type="entry name" value="AMMECR1-like"/>
    <property type="match status" value="1"/>
</dbReference>
<dbReference type="InterPro" id="IPR023473">
    <property type="entry name" value="AMMECR1"/>
</dbReference>
<evidence type="ECO:0000313" key="2">
    <source>
        <dbReference type="EMBL" id="RNM29363.1"/>
    </source>
</evidence>
<dbReference type="InterPro" id="IPR002733">
    <property type="entry name" value="AMMECR1_domain"/>
</dbReference>
<dbReference type="Gene3D" id="3.40.830.10">
    <property type="entry name" value="LigB-like"/>
    <property type="match status" value="1"/>
</dbReference>
<dbReference type="SUPFAM" id="SSF53213">
    <property type="entry name" value="LigB-like"/>
    <property type="match status" value="1"/>
</dbReference>
<keyword evidence="3" id="KW-1185">Reference proteome</keyword>
<dbReference type="OrthoDB" id="159752at2"/>
<dbReference type="InterPro" id="IPR004183">
    <property type="entry name" value="Xdiol_dOase_suB"/>
</dbReference>
<gene>
    <name evidence="2" type="primary">amrA</name>
    <name evidence="2" type="ORF">EDX97_10215</name>
</gene>
<dbReference type="GO" id="GO:0016702">
    <property type="term" value="F:oxidoreductase activity, acting on single donors with incorporation of molecular oxygen, incorporation of two atoms of oxygen"/>
    <property type="evidence" value="ECO:0007669"/>
    <property type="project" value="UniProtKB-ARBA"/>
</dbReference>
<feature type="domain" description="AMMECR1" evidence="1">
    <location>
        <begin position="291"/>
        <end position="460"/>
    </location>
</feature>
<evidence type="ECO:0000313" key="3">
    <source>
        <dbReference type="Proteomes" id="UP000276568"/>
    </source>
</evidence>
<dbReference type="PANTHER" id="PTHR13016">
    <property type="entry name" value="AMMECR1 HOMOLOG"/>
    <property type="match status" value="1"/>
</dbReference>
<dbReference type="AlphaFoldDB" id="A0A3N0HX56"/>
<dbReference type="Pfam" id="PF01871">
    <property type="entry name" value="AMMECR1"/>
    <property type="match status" value="1"/>
</dbReference>
<dbReference type="CDD" id="cd07951">
    <property type="entry name" value="ED_3B_N_AMMECR1"/>
    <property type="match status" value="1"/>
</dbReference>
<dbReference type="NCBIfam" id="TIGR00296">
    <property type="entry name" value="TIGR00296 family protein"/>
    <property type="match status" value="1"/>
</dbReference>
<proteinExistence type="predicted"/>
<dbReference type="InterPro" id="IPR027485">
    <property type="entry name" value="AMMECR1_N"/>
</dbReference>
<dbReference type="GO" id="GO:0008198">
    <property type="term" value="F:ferrous iron binding"/>
    <property type="evidence" value="ECO:0007669"/>
    <property type="project" value="InterPro"/>
</dbReference>
<dbReference type="Proteomes" id="UP000276568">
    <property type="component" value="Unassembled WGS sequence"/>
</dbReference>
<evidence type="ECO:0000259" key="1">
    <source>
        <dbReference type="PROSITE" id="PS51112"/>
    </source>
</evidence>
<dbReference type="PANTHER" id="PTHR13016:SF0">
    <property type="entry name" value="AMME SYNDROME CANDIDATE GENE 1 PROTEIN"/>
    <property type="match status" value="1"/>
</dbReference>
<name>A0A3N0HX56_9FIRM</name>
<dbReference type="InterPro" id="IPR036071">
    <property type="entry name" value="AMMECR1_dom_sf"/>
</dbReference>
<sequence length="460" mass="51312">MSIVGAIMVPHPPMILPEVGRVEEKIIEPTIQAYKQAAEFVANLQPETIVLSSPHSIMYSDYLHISPGTHAEGDMARFRAPSVHIERDYDQELSQRVCDLAKENHLPAGYLGQRDPSLDHGTIVPLYFVMQKYTNFKLVRLGISGISLAEQYHIGMLIQQAAKELNRRIVYIASGDLSHKLKADGPYGFDPNGPIYDEKIMDVCGRGAFDELLTFDPNLLQKAAECGHRSFVIMAGALDRCKVEAHALSHQDVTGVGYGVVTFQVLGEDPHRNFLDQFEAQDKKRIQAERDHEDAYVALARKTVESYITNRTVPSIDGVPQEMLANKAGVFCSIHKDGRLRGCIGTIGPTKENIAQEIVANAISAATRDPRFDPIQKHELAKLSYSVDVLSKPEKIDSRDQLDVKRYGVIVTHNEKRGLLLPNLDGVDTVSEQIAIAKQKAGIWDDEPVELQRFEVVRHY</sequence>
<reference evidence="2 3" key="1">
    <citation type="submission" date="2018-11" db="EMBL/GenBank/DDBJ databases">
        <title>Clostridium sp. nov., a member of the family Erysipelotrichaceae isolated from pig faeces.</title>
        <authorList>
            <person name="Chang Y.-H."/>
        </authorList>
    </citation>
    <scope>NUCLEOTIDE SEQUENCE [LARGE SCALE GENOMIC DNA]</scope>
    <source>
        <strain evidence="2 3">YH-panp20</strain>
    </source>
</reference>
<dbReference type="PROSITE" id="PS51112">
    <property type="entry name" value="AMMECR1"/>
    <property type="match status" value="1"/>
</dbReference>
<dbReference type="EMBL" id="RJQC01000004">
    <property type="protein sequence ID" value="RNM29363.1"/>
    <property type="molecule type" value="Genomic_DNA"/>
</dbReference>
<comment type="caution">
    <text evidence="2">The sequence shown here is derived from an EMBL/GenBank/DDBJ whole genome shotgun (WGS) entry which is preliminary data.</text>
</comment>
<dbReference type="InterPro" id="IPR027623">
    <property type="entry name" value="AmmeMemoSam_A"/>
</dbReference>
<dbReference type="RefSeq" id="WP_128521050.1">
    <property type="nucleotide sequence ID" value="NZ_RJQC01000004.1"/>
</dbReference>
<dbReference type="NCBIfam" id="TIGR04335">
    <property type="entry name" value="AmmeMemoSam_A"/>
    <property type="match status" value="1"/>
</dbReference>
<organism evidence="2 3">
    <name type="scientific">Absicoccus porci</name>
    <dbReference type="NCBI Taxonomy" id="2486576"/>
    <lineage>
        <taxon>Bacteria</taxon>
        <taxon>Bacillati</taxon>
        <taxon>Bacillota</taxon>
        <taxon>Erysipelotrichia</taxon>
        <taxon>Erysipelotrichales</taxon>
        <taxon>Erysipelotrichaceae</taxon>
        <taxon>Absicoccus</taxon>
    </lineage>
</organism>
<dbReference type="Pfam" id="PF02900">
    <property type="entry name" value="LigB"/>
    <property type="match status" value="1"/>
</dbReference>
<accession>A0A3N0HX56</accession>